<keyword evidence="4" id="KW-1185">Reference proteome</keyword>
<evidence type="ECO:0000256" key="2">
    <source>
        <dbReference type="SAM" id="Phobius"/>
    </source>
</evidence>
<keyword evidence="2" id="KW-0472">Membrane</keyword>
<name>A0A9P7ETN2_9AGAM</name>
<dbReference type="AlphaFoldDB" id="A0A9P7ETN2"/>
<feature type="region of interest" description="Disordered" evidence="1">
    <location>
        <begin position="265"/>
        <end position="294"/>
    </location>
</feature>
<dbReference type="EMBL" id="JABBWM010000103">
    <property type="protein sequence ID" value="KAG2090478.1"/>
    <property type="molecule type" value="Genomic_DNA"/>
</dbReference>
<dbReference type="GeneID" id="64704694"/>
<feature type="compositionally biased region" description="Polar residues" evidence="1">
    <location>
        <begin position="268"/>
        <end position="277"/>
    </location>
</feature>
<organism evidence="3 4">
    <name type="scientific">Suillus discolor</name>
    <dbReference type="NCBI Taxonomy" id="1912936"/>
    <lineage>
        <taxon>Eukaryota</taxon>
        <taxon>Fungi</taxon>
        <taxon>Dikarya</taxon>
        <taxon>Basidiomycota</taxon>
        <taxon>Agaricomycotina</taxon>
        <taxon>Agaricomycetes</taxon>
        <taxon>Agaricomycetidae</taxon>
        <taxon>Boletales</taxon>
        <taxon>Suillineae</taxon>
        <taxon>Suillaceae</taxon>
        <taxon>Suillus</taxon>
    </lineage>
</organism>
<proteinExistence type="predicted"/>
<dbReference type="OrthoDB" id="2613648at2759"/>
<feature type="transmembrane region" description="Helical" evidence="2">
    <location>
        <begin position="20"/>
        <end position="39"/>
    </location>
</feature>
<evidence type="ECO:0000313" key="3">
    <source>
        <dbReference type="EMBL" id="KAG2090478.1"/>
    </source>
</evidence>
<keyword evidence="2" id="KW-1133">Transmembrane helix</keyword>
<keyword evidence="2" id="KW-0812">Transmembrane</keyword>
<feature type="compositionally biased region" description="Basic and acidic residues" evidence="1">
    <location>
        <begin position="280"/>
        <end position="294"/>
    </location>
</feature>
<evidence type="ECO:0000313" key="4">
    <source>
        <dbReference type="Proteomes" id="UP000823399"/>
    </source>
</evidence>
<reference evidence="3" key="1">
    <citation type="journal article" date="2020" name="New Phytol.">
        <title>Comparative genomics reveals dynamic genome evolution in host specialist ectomycorrhizal fungi.</title>
        <authorList>
            <person name="Lofgren L.A."/>
            <person name="Nguyen N.H."/>
            <person name="Vilgalys R."/>
            <person name="Ruytinx J."/>
            <person name="Liao H.L."/>
            <person name="Branco S."/>
            <person name="Kuo A."/>
            <person name="LaButti K."/>
            <person name="Lipzen A."/>
            <person name="Andreopoulos W."/>
            <person name="Pangilinan J."/>
            <person name="Riley R."/>
            <person name="Hundley H."/>
            <person name="Na H."/>
            <person name="Barry K."/>
            <person name="Grigoriev I.V."/>
            <person name="Stajich J.E."/>
            <person name="Kennedy P.G."/>
        </authorList>
    </citation>
    <scope>NUCLEOTIDE SEQUENCE</scope>
    <source>
        <strain evidence="3">FC423</strain>
    </source>
</reference>
<comment type="caution">
    <text evidence="3">The sequence shown here is derived from an EMBL/GenBank/DDBJ whole genome shotgun (WGS) entry which is preliminary data.</text>
</comment>
<dbReference type="Proteomes" id="UP000823399">
    <property type="component" value="Unassembled WGS sequence"/>
</dbReference>
<protein>
    <submittedName>
        <fullName evidence="3">Uncharacterized protein</fullName>
    </submittedName>
</protein>
<accession>A0A9P7ETN2</accession>
<sequence>MLPDPQMHCIVTSGLQYLTITYGWITQLMAFMLGAVELWKKPMTGGGGGGEDVQHLLKVVDASLDPPHPKVDPEQAIEPINPIGMDDSNTPIATESNNADVPSNPFPPFSLPFDQNCTRIALQTLSGRAREVLVGGFGKWLPSHIAMQLREIQGLNHTESWENLMENGLLIMARSYDESLEIFGMVEMMIKCQDLWVDRGGMAWFFTTAGQALYTSRHGAECTVEYGQEFPFSIATQEQFETLTSVKSGLYVYCGVARHNKGVHHNSVDAQSQNNPELEQDTHTHNGPKLHEPW</sequence>
<evidence type="ECO:0000256" key="1">
    <source>
        <dbReference type="SAM" id="MobiDB-lite"/>
    </source>
</evidence>
<dbReference type="RefSeq" id="XP_041286221.1">
    <property type="nucleotide sequence ID" value="XM_041442435.1"/>
</dbReference>
<gene>
    <name evidence="3" type="ORF">F5147DRAFT_780286</name>
</gene>